<dbReference type="Pfam" id="PF01364">
    <property type="entry name" value="Peptidase_C25"/>
    <property type="match status" value="1"/>
</dbReference>
<protein>
    <submittedName>
        <fullName evidence="4">Type IX secretion system sortase PorU</fullName>
    </submittedName>
</protein>
<proteinExistence type="predicted"/>
<sequence length="1281" mass="141849">MMKKRLLFFVLLSSLLSFGQQRGEVVLEWTDNVKSIIGTAQISIPQFQNETTSYDASKNQLFYQNNLPVSAPANPNSLTITNIVYESITAAQLGTLSTALPASINAKLASSKAREQWYASVTLSPIIKEGGSYRRVKSFTYAFDFNAGRPAFRDGADFDVVTNSVLATGDWYRFYVEKSGVYKVTRSFLQSLGMNVNVDPRTIKIYGNGGRMIPLLNATEYPSDLAENAIEVIGEEDGSFGNSDYIVFYAEGVDNWNEESGTHNNLFANKSFYYVTAGGANGKRITQQGQPSTTANVTTSSFDEYLYHEKDLVNIARLGRKWHGEQFNVENEQDFDFNIPDIESGPATVIVSAAAFSKTPTSMVVTANDQAVGTITFGATPDDNGAIDGSLTGTFTPSGSAITIGLNFNNNGVPGSNAWLDYIILKAKRKLQGNGRQFRFQYNDAATNVGVIQYNMNNASGISEVWDVTNIYDASKIINDGGQSQFSFKAALGEVRKYVAVVPSDYYSPLKEARAKVANQNLKGTIFRNAQGAFEDVDYLIVTPSFLNASAEKLANYHRVNSGLNVKVVNLENIYQEFSSGKQDIAAIRNFIKYIYFNASSNSERIKYVNLFGDASFDYKDRIPNNSNIVPTFHGFDGFGTTVPNYSEVNTFVSDDFFVLMDPNEGRMLGANTDNGAPDIAIGRMLVNDKTQADEMVNKVLEYQAAESYGRWRNEYVMISDDLDNGGGQFVPKLEEVALALTTNRPFVNIRKIHSDAYVQEASAGGQRYPQAKEQIMRAINYGAVVVNYLGHGGEDGMAGERIFEKSDAQTLTNRYKYPLFITATCQLTKFDNPFRPTTGEYLYWNPAGGAIAMITTTRSIYVSAAFSFNVKLSEKLYAFNEPEYPTMAEALRMTKVALNSSYVRCVAFIGDPALKLAIPQAKIVLTEINDQPVSPTSDVLQSLAYVKLGGNVTDEGGSLLSNYNGELEVTVFDKQMNRSTLDNDHVGQVTPFTVLGETIFRGNATVTNGRFEFGFIVPRDIRIPVGSGRVSFYSKKNNALEDHYGYDTAIKIGGVNVNATADTAPPKVRLYMNDESFISGGITNESPILLAFLEDEHGINTASGIGHDIIGILDGDETNPFIMNDYYETELDNYTRGKVRFPFTNLEKGLHTLTFKAWDVYNNLVTAEIQFVVIGDDVLQLDKVLNYPNPFVSYTEFWFTHNRPFEPLDVQVQVFTVTGKIVKTINQSVTTDGFLCRDIKWDGRDDFGDRIGKGVYIYKLTVRSASANKTAEKYEKLVLL</sequence>
<dbReference type="SUPFAM" id="SSF52129">
    <property type="entry name" value="Caspase-like"/>
    <property type="match status" value="1"/>
</dbReference>
<dbReference type="RefSeq" id="WP_341698622.1">
    <property type="nucleotide sequence ID" value="NZ_JBBYHR010000014.1"/>
</dbReference>
<reference evidence="4 5" key="1">
    <citation type="submission" date="2024-04" db="EMBL/GenBank/DDBJ databases">
        <title>Flavobacterium sp. DGU11 16S ribosomal RNA gene Genome sequencing and assembly.</title>
        <authorList>
            <person name="Park S."/>
        </authorList>
    </citation>
    <scope>NUCLEOTIDE SEQUENCE [LARGE SCALE GENOMIC DNA]</scope>
    <source>
        <strain evidence="4 5">DGU11</strain>
    </source>
</reference>
<evidence type="ECO:0000313" key="4">
    <source>
        <dbReference type="EMBL" id="MEL1246327.1"/>
    </source>
</evidence>
<evidence type="ECO:0000313" key="5">
    <source>
        <dbReference type="Proteomes" id="UP001464555"/>
    </source>
</evidence>
<dbReference type="InterPro" id="IPR001769">
    <property type="entry name" value="Gingipain"/>
</dbReference>
<dbReference type="Proteomes" id="UP001464555">
    <property type="component" value="Unassembled WGS sequence"/>
</dbReference>
<feature type="chain" id="PRO_5046906875" evidence="2">
    <location>
        <begin position="20"/>
        <end position="1281"/>
    </location>
</feature>
<keyword evidence="1 2" id="KW-0732">Signal</keyword>
<feature type="signal peptide" evidence="2">
    <location>
        <begin position="1"/>
        <end position="19"/>
    </location>
</feature>
<dbReference type="EMBL" id="JBBYHR010000014">
    <property type="protein sequence ID" value="MEL1246327.1"/>
    <property type="molecule type" value="Genomic_DNA"/>
</dbReference>
<dbReference type="Gene3D" id="3.40.50.10390">
    <property type="entry name" value="Gingipain r, domain 1"/>
    <property type="match status" value="1"/>
</dbReference>
<gene>
    <name evidence="4" type="primary">porU</name>
    <name evidence="4" type="ORF">AAEO56_18790</name>
</gene>
<accession>A0ABU9I2F9</accession>
<comment type="caution">
    <text evidence="4">The sequence shown here is derived from an EMBL/GenBank/DDBJ whole genome shotgun (WGS) entry which is preliminary data.</text>
</comment>
<feature type="domain" description="Gingipain" evidence="3">
    <location>
        <begin position="539"/>
        <end position="917"/>
    </location>
</feature>
<keyword evidence="5" id="KW-1185">Reference proteome</keyword>
<dbReference type="CDD" id="cd02258">
    <property type="entry name" value="Peptidase_C25_N"/>
    <property type="match status" value="1"/>
</dbReference>
<dbReference type="NCBIfam" id="NF033707">
    <property type="entry name" value="T9SS_sortase"/>
    <property type="match status" value="1"/>
</dbReference>
<dbReference type="Gene3D" id="3.40.50.1460">
    <property type="match status" value="1"/>
</dbReference>
<dbReference type="InterPro" id="IPR029031">
    <property type="entry name" value="Gingipain_N_sf"/>
</dbReference>
<organism evidence="4 5">
    <name type="scientific">Flavobacterium arundinis</name>
    <dbReference type="NCBI Taxonomy" id="3139143"/>
    <lineage>
        <taxon>Bacteria</taxon>
        <taxon>Pseudomonadati</taxon>
        <taxon>Bacteroidota</taxon>
        <taxon>Flavobacteriia</taxon>
        <taxon>Flavobacteriales</taxon>
        <taxon>Flavobacteriaceae</taxon>
        <taxon>Flavobacterium</taxon>
    </lineage>
</organism>
<name>A0ABU9I2F9_9FLAO</name>
<evidence type="ECO:0000256" key="1">
    <source>
        <dbReference type="ARBA" id="ARBA00022729"/>
    </source>
</evidence>
<evidence type="ECO:0000256" key="2">
    <source>
        <dbReference type="SAM" id="SignalP"/>
    </source>
</evidence>
<evidence type="ECO:0000259" key="3">
    <source>
        <dbReference type="Pfam" id="PF01364"/>
    </source>
</evidence>
<dbReference type="InterPro" id="IPR029030">
    <property type="entry name" value="Caspase-like_dom_sf"/>
</dbReference>
<dbReference type="Gene3D" id="2.60.40.4070">
    <property type="match status" value="1"/>
</dbReference>